<gene>
    <name evidence="1" type="ORF">S06H3_16151</name>
</gene>
<sequence>MATLTLNISIPKELGEFLANNPDLSPSKIFQQKCWEIMDNRKNFELQLRKKDNAIARMGEFINQKELWEEFQTWKNN</sequence>
<organism evidence="1">
    <name type="scientific">marine sediment metagenome</name>
    <dbReference type="NCBI Taxonomy" id="412755"/>
    <lineage>
        <taxon>unclassified sequences</taxon>
        <taxon>metagenomes</taxon>
        <taxon>ecological metagenomes</taxon>
    </lineage>
</organism>
<dbReference type="EMBL" id="BARV01007981">
    <property type="protein sequence ID" value="GAI15132.1"/>
    <property type="molecule type" value="Genomic_DNA"/>
</dbReference>
<name>X1L719_9ZZZZ</name>
<accession>X1L719</accession>
<evidence type="ECO:0000313" key="1">
    <source>
        <dbReference type="EMBL" id="GAI15132.1"/>
    </source>
</evidence>
<comment type="caution">
    <text evidence="1">The sequence shown here is derived from an EMBL/GenBank/DDBJ whole genome shotgun (WGS) entry which is preliminary data.</text>
</comment>
<protein>
    <submittedName>
        <fullName evidence="1">Uncharacterized protein</fullName>
    </submittedName>
</protein>
<dbReference type="AlphaFoldDB" id="X1L719"/>
<proteinExistence type="predicted"/>
<reference evidence="1" key="1">
    <citation type="journal article" date="2014" name="Front. Microbiol.">
        <title>High frequency of phylogenetically diverse reductive dehalogenase-homologous genes in deep subseafloor sedimentary metagenomes.</title>
        <authorList>
            <person name="Kawai M."/>
            <person name="Futagami T."/>
            <person name="Toyoda A."/>
            <person name="Takaki Y."/>
            <person name="Nishi S."/>
            <person name="Hori S."/>
            <person name="Arai W."/>
            <person name="Tsubouchi T."/>
            <person name="Morono Y."/>
            <person name="Uchiyama I."/>
            <person name="Ito T."/>
            <person name="Fujiyama A."/>
            <person name="Inagaki F."/>
            <person name="Takami H."/>
        </authorList>
    </citation>
    <scope>NUCLEOTIDE SEQUENCE</scope>
    <source>
        <strain evidence="1">Expedition CK06-06</strain>
    </source>
</reference>